<evidence type="ECO:0000313" key="16">
    <source>
        <dbReference type="Proteomes" id="UP000199309"/>
    </source>
</evidence>
<dbReference type="RefSeq" id="WP_091647133.1">
    <property type="nucleotide sequence ID" value="NZ_FNHQ01000001.1"/>
</dbReference>
<organism evidence="15 16">
    <name type="scientific">Megasphaera paucivorans</name>
    <dbReference type="NCBI Taxonomy" id="349095"/>
    <lineage>
        <taxon>Bacteria</taxon>
        <taxon>Bacillati</taxon>
        <taxon>Bacillota</taxon>
        <taxon>Negativicutes</taxon>
        <taxon>Veillonellales</taxon>
        <taxon>Veillonellaceae</taxon>
        <taxon>Megasphaera</taxon>
    </lineage>
</organism>
<dbReference type="InterPro" id="IPR045031">
    <property type="entry name" value="DHP_synth-like"/>
</dbReference>
<dbReference type="PANTHER" id="PTHR20941">
    <property type="entry name" value="FOLATE SYNTHESIS PROTEINS"/>
    <property type="match status" value="1"/>
</dbReference>
<dbReference type="UniPathway" id="UPA00077">
    <property type="reaction ID" value="UER00156"/>
</dbReference>
<keyword evidence="10 13" id="KW-0289">Folate biosynthesis</keyword>
<feature type="domain" description="Pterin-binding" evidence="14">
    <location>
        <begin position="22"/>
        <end position="271"/>
    </location>
</feature>
<comment type="cofactor">
    <cofactor evidence="2 13">
        <name>Mg(2+)</name>
        <dbReference type="ChEBI" id="CHEBI:18420"/>
    </cofactor>
</comment>
<evidence type="ECO:0000256" key="4">
    <source>
        <dbReference type="ARBA" id="ARBA00009503"/>
    </source>
</evidence>
<proteinExistence type="inferred from homology"/>
<keyword evidence="8 13" id="KW-0479">Metal-binding</keyword>
<dbReference type="Gene3D" id="3.20.20.20">
    <property type="entry name" value="Dihydropteroate synthase-like"/>
    <property type="match status" value="1"/>
</dbReference>
<evidence type="ECO:0000256" key="2">
    <source>
        <dbReference type="ARBA" id="ARBA00001946"/>
    </source>
</evidence>
<dbReference type="GO" id="GO:0005829">
    <property type="term" value="C:cytosol"/>
    <property type="evidence" value="ECO:0007669"/>
    <property type="project" value="TreeGrafter"/>
</dbReference>
<dbReference type="STRING" id="349095.SAMN05660299_00035"/>
<evidence type="ECO:0000256" key="10">
    <source>
        <dbReference type="ARBA" id="ARBA00022909"/>
    </source>
</evidence>
<sequence>MSNQIRNYHWQDGKFLEVGKKTLIMGILNITPDSFSDGGKWNHIERALQHMEKMVDDGADIIDVGAESSRPGFIPISSEEEISRLAQILPEITAHCPVPVSVDTYKAKTAAYAVSAGAHIINDIWGLQYEQEPGEMAHVAATCDIPVIVMHNQSGTDYNNMIEDMKIFFARSVEIAKRAGMREENIIMDPGVGFGKTAEQNIYLLRHLRQLTTLPYPMLLGTSRKGFIGKVLDLPVTERMEGTGATCVAGVLAGCDIMRVHDVKPIARMCKMADVLKDC</sequence>
<protein>
    <recommendedName>
        <fullName evidence="6 13">Dihydropteroate synthase</fullName>
        <shortName evidence="13">DHPS</shortName>
        <ecNumber evidence="5 13">2.5.1.15</ecNumber>
    </recommendedName>
    <alternativeName>
        <fullName evidence="11 13">Dihydropteroate pyrophosphorylase</fullName>
    </alternativeName>
</protein>
<keyword evidence="16" id="KW-1185">Reference proteome</keyword>
<dbReference type="Proteomes" id="UP000199309">
    <property type="component" value="Unassembled WGS sequence"/>
</dbReference>
<dbReference type="GO" id="GO:0046656">
    <property type="term" value="P:folic acid biosynthetic process"/>
    <property type="evidence" value="ECO:0007669"/>
    <property type="project" value="UniProtKB-KW"/>
</dbReference>
<comment type="function">
    <text evidence="12 13">Catalyzes the condensation of para-aminobenzoate (pABA) with 6-hydroxymethyl-7,8-dihydropterin diphosphate (DHPt-PP) to form 7,8-dihydropteroate (H2Pte), the immediate precursor of folate derivatives.</text>
</comment>
<evidence type="ECO:0000256" key="13">
    <source>
        <dbReference type="RuleBase" id="RU361205"/>
    </source>
</evidence>
<keyword evidence="7 13" id="KW-0808">Transferase</keyword>
<keyword evidence="9 13" id="KW-0460">Magnesium</keyword>
<name>A0A1G9PXF8_9FIRM</name>
<dbReference type="CDD" id="cd00739">
    <property type="entry name" value="DHPS"/>
    <property type="match status" value="1"/>
</dbReference>
<accession>A0A1G9PXF8</accession>
<evidence type="ECO:0000256" key="1">
    <source>
        <dbReference type="ARBA" id="ARBA00000012"/>
    </source>
</evidence>
<dbReference type="EMBL" id="FNHQ01000001">
    <property type="protein sequence ID" value="SDM03459.1"/>
    <property type="molecule type" value="Genomic_DNA"/>
</dbReference>
<evidence type="ECO:0000256" key="11">
    <source>
        <dbReference type="ARBA" id="ARBA00030193"/>
    </source>
</evidence>
<evidence type="ECO:0000256" key="6">
    <source>
        <dbReference type="ARBA" id="ARBA00016919"/>
    </source>
</evidence>
<comment type="catalytic activity">
    <reaction evidence="1">
        <text>(7,8-dihydropterin-6-yl)methyl diphosphate + 4-aminobenzoate = 7,8-dihydropteroate + diphosphate</text>
        <dbReference type="Rhea" id="RHEA:19949"/>
        <dbReference type="ChEBI" id="CHEBI:17836"/>
        <dbReference type="ChEBI" id="CHEBI:17839"/>
        <dbReference type="ChEBI" id="CHEBI:33019"/>
        <dbReference type="ChEBI" id="CHEBI:72950"/>
        <dbReference type="EC" id="2.5.1.15"/>
    </reaction>
</comment>
<evidence type="ECO:0000256" key="9">
    <source>
        <dbReference type="ARBA" id="ARBA00022842"/>
    </source>
</evidence>
<evidence type="ECO:0000259" key="14">
    <source>
        <dbReference type="PROSITE" id="PS50972"/>
    </source>
</evidence>
<dbReference type="NCBIfam" id="TIGR01496">
    <property type="entry name" value="DHPS"/>
    <property type="match status" value="1"/>
</dbReference>
<dbReference type="Pfam" id="PF00809">
    <property type="entry name" value="Pterin_bind"/>
    <property type="match status" value="1"/>
</dbReference>
<dbReference type="InterPro" id="IPR011005">
    <property type="entry name" value="Dihydropteroate_synth-like_sf"/>
</dbReference>
<dbReference type="PROSITE" id="PS00793">
    <property type="entry name" value="DHPS_2"/>
    <property type="match status" value="1"/>
</dbReference>
<evidence type="ECO:0000256" key="12">
    <source>
        <dbReference type="ARBA" id="ARBA00053449"/>
    </source>
</evidence>
<dbReference type="PROSITE" id="PS00792">
    <property type="entry name" value="DHPS_1"/>
    <property type="match status" value="1"/>
</dbReference>
<dbReference type="FunFam" id="3.20.20.20:FF:000006">
    <property type="entry name" value="Dihydropteroate synthase"/>
    <property type="match status" value="1"/>
</dbReference>
<dbReference type="EC" id="2.5.1.15" evidence="5 13"/>
<evidence type="ECO:0000313" key="15">
    <source>
        <dbReference type="EMBL" id="SDM03459.1"/>
    </source>
</evidence>
<dbReference type="OrthoDB" id="9811744at2"/>
<comment type="similarity">
    <text evidence="4 13">Belongs to the DHPS family.</text>
</comment>
<dbReference type="PROSITE" id="PS50972">
    <property type="entry name" value="PTERIN_BINDING"/>
    <property type="match status" value="1"/>
</dbReference>
<evidence type="ECO:0000256" key="8">
    <source>
        <dbReference type="ARBA" id="ARBA00022723"/>
    </source>
</evidence>
<evidence type="ECO:0000256" key="7">
    <source>
        <dbReference type="ARBA" id="ARBA00022679"/>
    </source>
</evidence>
<reference evidence="15 16" key="1">
    <citation type="submission" date="2016-10" db="EMBL/GenBank/DDBJ databases">
        <authorList>
            <person name="de Groot N.N."/>
        </authorList>
    </citation>
    <scope>NUCLEOTIDE SEQUENCE [LARGE SCALE GENOMIC DNA]</scope>
    <source>
        <strain evidence="15 16">DSM 16981</strain>
    </source>
</reference>
<evidence type="ECO:0000256" key="3">
    <source>
        <dbReference type="ARBA" id="ARBA00004763"/>
    </source>
</evidence>
<dbReference type="PANTHER" id="PTHR20941:SF1">
    <property type="entry name" value="FOLIC ACID SYNTHESIS PROTEIN FOL1"/>
    <property type="match status" value="1"/>
</dbReference>
<dbReference type="GO" id="GO:0004156">
    <property type="term" value="F:dihydropteroate synthase activity"/>
    <property type="evidence" value="ECO:0007669"/>
    <property type="project" value="UniProtKB-EC"/>
</dbReference>
<evidence type="ECO:0000256" key="5">
    <source>
        <dbReference type="ARBA" id="ARBA00012458"/>
    </source>
</evidence>
<gene>
    <name evidence="15" type="ORF">SAMN05660299_00035</name>
</gene>
<dbReference type="GO" id="GO:0046872">
    <property type="term" value="F:metal ion binding"/>
    <property type="evidence" value="ECO:0007669"/>
    <property type="project" value="UniProtKB-KW"/>
</dbReference>
<dbReference type="AlphaFoldDB" id="A0A1G9PXF8"/>
<dbReference type="SUPFAM" id="SSF51717">
    <property type="entry name" value="Dihydropteroate synthetase-like"/>
    <property type="match status" value="1"/>
</dbReference>
<dbReference type="InterPro" id="IPR000489">
    <property type="entry name" value="Pterin-binding_dom"/>
</dbReference>
<dbReference type="InterPro" id="IPR006390">
    <property type="entry name" value="DHP_synth_dom"/>
</dbReference>
<dbReference type="GO" id="GO:0046654">
    <property type="term" value="P:tetrahydrofolate biosynthetic process"/>
    <property type="evidence" value="ECO:0007669"/>
    <property type="project" value="UniProtKB-UniPathway"/>
</dbReference>
<comment type="pathway">
    <text evidence="3 13">Cofactor biosynthesis; tetrahydrofolate biosynthesis; 7,8-dihydrofolate from 2-amino-4-hydroxy-6-hydroxymethyl-7,8-dihydropteridine diphosphate and 4-aminobenzoate: step 1/2.</text>
</comment>